<reference evidence="5 6" key="1">
    <citation type="submission" date="2020-05" db="EMBL/GenBank/DDBJ databases">
        <title>Identification and distribution of gene clusters putatively required for synthesis of sphingolipid metabolism inhibitors in phylogenetically diverse species of the filamentous fungus Fusarium.</title>
        <authorList>
            <person name="Kim H.-S."/>
            <person name="Busman M."/>
            <person name="Brown D.W."/>
            <person name="Divon H."/>
            <person name="Uhlig S."/>
            <person name="Proctor R.H."/>
        </authorList>
    </citation>
    <scope>NUCLEOTIDE SEQUENCE [LARGE SCALE GENOMIC DNA]</scope>
    <source>
        <strain evidence="5 6">NRRL 13617</strain>
    </source>
</reference>
<proteinExistence type="inferred from homology"/>
<keyword evidence="6" id="KW-1185">Reference proteome</keyword>
<sequence length="550" mass="61512">MGIVEPQDELTRRRERGRRSQAAFRKRQAVSNHALADQNARLKQGIQRLLGAVQGDERPDMIGIFRELALAADLEVPPSVSRIETARSNIKASDNGTTTADVNSFQSLFSDVPLPVNPSQSTQYRLECSMWLDPLHYLGVSLPPQDILPYLGPGAETFAGLLFWSVMEHYQTVCTQHNAKTVIQKGLKHSKATQDIKPSFIETMAKARVEYKQTGSISQAHAVAAEKDLGLVLYNLIETEYRSTGKDPDQWLSCIGIEKRLKKTMSHDELENMRKAVLGQGNTGLHCLLEDVKCRLYDSCVCFGDGPRWDVKIVDELFAPFTRISHEAIIFELVPLLQIPILIESNAFTNLISPAGRLPVTQYPSKYTEQIGMTDMDLRPTKSLPGRTYRWYSTPVLPYGFGLHYTKFQAKFKSNKLTFDIQKLLKGCSAQYSDTCSLPPIQVSVKNTSRITSDFVSLVFIKSEVGPKPYPLKTLAAYGRLHDVAPSSTKDISLEWTLDNIARRSENGDLVVYPGTYTLLLDEPTQAKVQVTLTGKKATLDKWPQDPKSA</sequence>
<dbReference type="InterPro" id="IPR044993">
    <property type="entry name" value="BXL"/>
</dbReference>
<dbReference type="SUPFAM" id="SSF52279">
    <property type="entry name" value="Beta-D-glucan exohydrolase, C-terminal domain"/>
    <property type="match status" value="1"/>
</dbReference>
<dbReference type="PANTHER" id="PTHR42721:SF3">
    <property type="entry name" value="BETA-D-XYLOSIDASE 5-RELATED"/>
    <property type="match status" value="1"/>
</dbReference>
<dbReference type="SMART" id="SM01217">
    <property type="entry name" value="Fn3_like"/>
    <property type="match status" value="1"/>
</dbReference>
<dbReference type="PANTHER" id="PTHR42721">
    <property type="entry name" value="SUGAR HYDROLASE-RELATED"/>
    <property type="match status" value="1"/>
</dbReference>
<dbReference type="Gene3D" id="2.60.40.10">
    <property type="entry name" value="Immunoglobulins"/>
    <property type="match status" value="1"/>
</dbReference>
<dbReference type="GO" id="GO:0046556">
    <property type="term" value="F:alpha-L-arabinofuranosidase activity"/>
    <property type="evidence" value="ECO:0007669"/>
    <property type="project" value="TreeGrafter"/>
</dbReference>
<evidence type="ECO:0000256" key="3">
    <source>
        <dbReference type="SAM" id="MobiDB-lite"/>
    </source>
</evidence>
<dbReference type="InterPro" id="IPR036881">
    <property type="entry name" value="Glyco_hydro_3_C_sf"/>
</dbReference>
<dbReference type="AlphaFoldDB" id="A0A8H5IW28"/>
<dbReference type="Proteomes" id="UP000582016">
    <property type="component" value="Unassembled WGS sequence"/>
</dbReference>
<name>A0A8H5IW28_9HYPO</name>
<feature type="compositionally biased region" description="Basic residues" evidence="3">
    <location>
        <begin position="13"/>
        <end position="28"/>
    </location>
</feature>
<evidence type="ECO:0000256" key="2">
    <source>
        <dbReference type="ARBA" id="ARBA00022801"/>
    </source>
</evidence>
<evidence type="ECO:0000259" key="4">
    <source>
        <dbReference type="SMART" id="SM01217"/>
    </source>
</evidence>
<evidence type="ECO:0000313" key="5">
    <source>
        <dbReference type="EMBL" id="KAF5543761.1"/>
    </source>
</evidence>
<evidence type="ECO:0000256" key="1">
    <source>
        <dbReference type="ARBA" id="ARBA00005336"/>
    </source>
</evidence>
<gene>
    <name evidence="5" type="ORF">FPHYL_11189</name>
</gene>
<protein>
    <submittedName>
        <fullName evidence="5">Exo-1 4-beta-xylosidase bxlB</fullName>
    </submittedName>
</protein>
<dbReference type="GO" id="GO:0009044">
    <property type="term" value="F:xylan 1,4-beta-xylosidase activity"/>
    <property type="evidence" value="ECO:0007669"/>
    <property type="project" value="InterPro"/>
</dbReference>
<feature type="region of interest" description="Disordered" evidence="3">
    <location>
        <begin position="1"/>
        <end position="30"/>
    </location>
</feature>
<dbReference type="GO" id="GO:0045493">
    <property type="term" value="P:xylan catabolic process"/>
    <property type="evidence" value="ECO:0007669"/>
    <property type="project" value="InterPro"/>
</dbReference>
<dbReference type="OrthoDB" id="4737775at2759"/>
<evidence type="ECO:0000313" key="6">
    <source>
        <dbReference type="Proteomes" id="UP000582016"/>
    </source>
</evidence>
<dbReference type="EMBL" id="JAAOAQ010000509">
    <property type="protein sequence ID" value="KAF5543761.1"/>
    <property type="molecule type" value="Genomic_DNA"/>
</dbReference>
<organism evidence="5 6">
    <name type="scientific">Fusarium phyllophilum</name>
    <dbReference type="NCBI Taxonomy" id="47803"/>
    <lineage>
        <taxon>Eukaryota</taxon>
        <taxon>Fungi</taxon>
        <taxon>Dikarya</taxon>
        <taxon>Ascomycota</taxon>
        <taxon>Pezizomycotina</taxon>
        <taxon>Sordariomycetes</taxon>
        <taxon>Hypocreomycetidae</taxon>
        <taxon>Hypocreales</taxon>
        <taxon>Nectriaceae</taxon>
        <taxon>Fusarium</taxon>
        <taxon>Fusarium fujikuroi species complex</taxon>
    </lineage>
</organism>
<comment type="similarity">
    <text evidence="1">Belongs to the glycosyl hydrolase 3 family.</text>
</comment>
<feature type="domain" description="Fibronectin type III-like" evidence="4">
    <location>
        <begin position="455"/>
        <end position="525"/>
    </location>
</feature>
<dbReference type="InterPro" id="IPR026891">
    <property type="entry name" value="Fn3-like"/>
</dbReference>
<accession>A0A8H5IW28</accession>
<dbReference type="GO" id="GO:0031222">
    <property type="term" value="P:arabinan catabolic process"/>
    <property type="evidence" value="ECO:0007669"/>
    <property type="project" value="TreeGrafter"/>
</dbReference>
<dbReference type="InterPro" id="IPR013783">
    <property type="entry name" value="Ig-like_fold"/>
</dbReference>
<keyword evidence="2" id="KW-0378">Hydrolase</keyword>
<comment type="caution">
    <text evidence="5">The sequence shown here is derived from an EMBL/GenBank/DDBJ whole genome shotgun (WGS) entry which is preliminary data.</text>
</comment>